<evidence type="ECO:0000256" key="5">
    <source>
        <dbReference type="ARBA" id="ARBA00023002"/>
    </source>
</evidence>
<dbReference type="GO" id="GO:0008270">
    <property type="term" value="F:zinc ion binding"/>
    <property type="evidence" value="ECO:0007669"/>
    <property type="project" value="InterPro"/>
</dbReference>
<dbReference type="Pfam" id="PF02900">
    <property type="entry name" value="LigB"/>
    <property type="match status" value="1"/>
</dbReference>
<evidence type="ECO:0000256" key="6">
    <source>
        <dbReference type="SAM" id="SignalP"/>
    </source>
</evidence>
<keyword evidence="3" id="KW-0479">Metal-binding</keyword>
<evidence type="ECO:0000313" key="9">
    <source>
        <dbReference type="Proteomes" id="UP000800041"/>
    </source>
</evidence>
<name>A0A6G1GZD7_9PEZI</name>
<dbReference type="EMBL" id="ML977157">
    <property type="protein sequence ID" value="KAF1986295.1"/>
    <property type="molecule type" value="Genomic_DNA"/>
</dbReference>
<dbReference type="AlphaFoldDB" id="A0A6G1GZD7"/>
<proteinExistence type="inferred from homology"/>
<evidence type="ECO:0000256" key="3">
    <source>
        <dbReference type="ARBA" id="ARBA00022723"/>
    </source>
</evidence>
<dbReference type="InterPro" id="IPR004183">
    <property type="entry name" value="Xdiol_dOase_suB"/>
</dbReference>
<dbReference type="Proteomes" id="UP000800041">
    <property type="component" value="Unassembled WGS sequence"/>
</dbReference>
<dbReference type="OrthoDB" id="7396853at2759"/>
<comment type="similarity">
    <text evidence="2">Belongs to the DODA-type extradiol aromatic ring-opening dioxygenase family.</text>
</comment>
<dbReference type="PANTHER" id="PTHR30096">
    <property type="entry name" value="4,5-DOPA DIOXYGENASE EXTRADIOL-LIKE PROTEIN"/>
    <property type="match status" value="1"/>
</dbReference>
<sequence length="341" mass="37348">MLAPRRLWLTSTRLFSLQLSARSLCRAEPFQEQQQQQLSFFDENYNNPSLPNPISYSSNFSSTANMTRRAPVISISHGGGPMPLLGDPSHAAIVESLKTRVPEALKLGTDEAPRAIVLVTAHWSTDEPTISAAEKNELLYDYHGFPSEAYKLKYPAKGSKEVAELVRESLAAEGMSGQLDVSRGWDHGVFIPMLLINPSANVPIIQVSVLASESISAHLSLGRALARLRDQNIAIIGSGFASFHNLRIMFSPQTLASPAFKARNKAWNQALDDAVLEADGEERGKKLQGWRGWEGAYDSHPRGGAEHFMPLVVCAAAGGEGKARVWKDEFTGLSIASYCWE</sequence>
<evidence type="ECO:0000259" key="7">
    <source>
        <dbReference type="Pfam" id="PF02900"/>
    </source>
</evidence>
<accession>A0A6G1GZD7</accession>
<evidence type="ECO:0000256" key="1">
    <source>
        <dbReference type="ARBA" id="ARBA00001947"/>
    </source>
</evidence>
<dbReference type="GO" id="GO:0016702">
    <property type="term" value="F:oxidoreductase activity, acting on single donors with incorporation of molecular oxygen, incorporation of two atoms of oxygen"/>
    <property type="evidence" value="ECO:0007669"/>
    <property type="project" value="UniProtKB-ARBA"/>
</dbReference>
<feature type="chain" id="PRO_5026197124" evidence="6">
    <location>
        <begin position="28"/>
        <end position="341"/>
    </location>
</feature>
<keyword evidence="9" id="KW-1185">Reference proteome</keyword>
<gene>
    <name evidence="8" type="ORF">K402DRAFT_393780</name>
</gene>
<evidence type="ECO:0000256" key="2">
    <source>
        <dbReference type="ARBA" id="ARBA00007581"/>
    </source>
</evidence>
<evidence type="ECO:0000256" key="4">
    <source>
        <dbReference type="ARBA" id="ARBA00022833"/>
    </source>
</evidence>
<comment type="cofactor">
    <cofactor evidence="1">
        <name>Zn(2+)</name>
        <dbReference type="ChEBI" id="CHEBI:29105"/>
    </cofactor>
</comment>
<keyword evidence="5" id="KW-0560">Oxidoreductase</keyword>
<feature type="signal peptide" evidence="6">
    <location>
        <begin position="1"/>
        <end position="27"/>
    </location>
</feature>
<dbReference type="Gene3D" id="3.40.830.10">
    <property type="entry name" value="LigB-like"/>
    <property type="match status" value="1"/>
</dbReference>
<protein>
    <submittedName>
        <fullName evidence="8">Extradiol ring-cleavage dioxygenase</fullName>
    </submittedName>
</protein>
<dbReference type="PANTHER" id="PTHR30096:SF0">
    <property type="entry name" value="4,5-DOPA DIOXYGENASE EXTRADIOL-LIKE PROTEIN"/>
    <property type="match status" value="1"/>
</dbReference>
<evidence type="ECO:0000313" key="8">
    <source>
        <dbReference type="EMBL" id="KAF1986295.1"/>
    </source>
</evidence>
<dbReference type="InterPro" id="IPR014436">
    <property type="entry name" value="Extradiol_dOase_DODA"/>
</dbReference>
<dbReference type="GO" id="GO:0008198">
    <property type="term" value="F:ferrous iron binding"/>
    <property type="evidence" value="ECO:0007669"/>
    <property type="project" value="InterPro"/>
</dbReference>
<keyword evidence="4" id="KW-0862">Zinc</keyword>
<organism evidence="8 9">
    <name type="scientific">Aulographum hederae CBS 113979</name>
    <dbReference type="NCBI Taxonomy" id="1176131"/>
    <lineage>
        <taxon>Eukaryota</taxon>
        <taxon>Fungi</taxon>
        <taxon>Dikarya</taxon>
        <taxon>Ascomycota</taxon>
        <taxon>Pezizomycotina</taxon>
        <taxon>Dothideomycetes</taxon>
        <taxon>Pleosporomycetidae</taxon>
        <taxon>Aulographales</taxon>
        <taxon>Aulographaceae</taxon>
    </lineage>
</organism>
<dbReference type="SUPFAM" id="SSF53213">
    <property type="entry name" value="LigB-like"/>
    <property type="match status" value="1"/>
</dbReference>
<reference evidence="8" key="1">
    <citation type="journal article" date="2020" name="Stud. Mycol.">
        <title>101 Dothideomycetes genomes: a test case for predicting lifestyles and emergence of pathogens.</title>
        <authorList>
            <person name="Haridas S."/>
            <person name="Albert R."/>
            <person name="Binder M."/>
            <person name="Bloem J."/>
            <person name="Labutti K."/>
            <person name="Salamov A."/>
            <person name="Andreopoulos B."/>
            <person name="Baker S."/>
            <person name="Barry K."/>
            <person name="Bills G."/>
            <person name="Bluhm B."/>
            <person name="Cannon C."/>
            <person name="Castanera R."/>
            <person name="Culley D."/>
            <person name="Daum C."/>
            <person name="Ezra D."/>
            <person name="Gonzalez J."/>
            <person name="Henrissat B."/>
            <person name="Kuo A."/>
            <person name="Liang C."/>
            <person name="Lipzen A."/>
            <person name="Lutzoni F."/>
            <person name="Magnuson J."/>
            <person name="Mondo S."/>
            <person name="Nolan M."/>
            <person name="Ohm R."/>
            <person name="Pangilinan J."/>
            <person name="Park H.-J."/>
            <person name="Ramirez L."/>
            <person name="Alfaro M."/>
            <person name="Sun H."/>
            <person name="Tritt A."/>
            <person name="Yoshinaga Y."/>
            <person name="Zwiers L.-H."/>
            <person name="Turgeon B."/>
            <person name="Goodwin S."/>
            <person name="Spatafora J."/>
            <person name="Crous P."/>
            <person name="Grigoriev I."/>
        </authorList>
    </citation>
    <scope>NUCLEOTIDE SEQUENCE</scope>
    <source>
        <strain evidence="8">CBS 113979</strain>
    </source>
</reference>
<dbReference type="CDD" id="cd07363">
    <property type="entry name" value="45_DOPA_Dioxygenase"/>
    <property type="match status" value="1"/>
</dbReference>
<keyword evidence="6" id="KW-0732">Signal</keyword>
<keyword evidence="8" id="KW-0223">Dioxygenase</keyword>
<feature type="domain" description="Extradiol ring-cleavage dioxygenase class III enzyme subunit B" evidence="7">
    <location>
        <begin position="97"/>
        <end position="329"/>
    </location>
</feature>